<accession>A0A1G6TPE3</accession>
<evidence type="ECO:0000313" key="1">
    <source>
        <dbReference type="EMBL" id="SDD30920.1"/>
    </source>
</evidence>
<dbReference type="AlphaFoldDB" id="A0A1G6TPE3"/>
<evidence type="ECO:0000313" key="2">
    <source>
        <dbReference type="Proteomes" id="UP000324896"/>
    </source>
</evidence>
<proteinExistence type="predicted"/>
<organism evidence="1 2">
    <name type="scientific">Halanaerobium congolense</name>
    <dbReference type="NCBI Taxonomy" id="54121"/>
    <lineage>
        <taxon>Bacteria</taxon>
        <taxon>Bacillati</taxon>
        <taxon>Bacillota</taxon>
        <taxon>Clostridia</taxon>
        <taxon>Halanaerobiales</taxon>
        <taxon>Halanaerobiaceae</taxon>
        <taxon>Halanaerobium</taxon>
    </lineage>
</organism>
<dbReference type="EMBL" id="FMYT01000050">
    <property type="protein sequence ID" value="SDD30920.1"/>
    <property type="molecule type" value="Genomic_DNA"/>
</dbReference>
<gene>
    <name evidence="1" type="ORF">SAMN04488597_1504</name>
</gene>
<dbReference type="Proteomes" id="UP000324896">
    <property type="component" value="Unassembled WGS sequence"/>
</dbReference>
<protein>
    <submittedName>
        <fullName evidence="1">Uncharacterized protein</fullName>
    </submittedName>
</protein>
<sequence length="50" mass="5537">MNKVPIVTLIALVVKLVLIGVETTKAVSQISSEYGVSFDELWRELPSSFK</sequence>
<name>A0A1G6TPE3_9FIRM</name>
<dbReference type="RefSeq" id="WP_188116935.1">
    <property type="nucleotide sequence ID" value="NZ_FMYT01000050.1"/>
</dbReference>
<reference evidence="1 2" key="1">
    <citation type="submission" date="2016-10" db="EMBL/GenBank/DDBJ databases">
        <authorList>
            <person name="Varghese N."/>
            <person name="Submissions S."/>
        </authorList>
    </citation>
    <scope>NUCLEOTIDE SEQUENCE [LARGE SCALE GENOMIC DNA]</scope>
    <source>
        <strain evidence="1 2">WG10</strain>
    </source>
</reference>